<comment type="caution">
    <text evidence="5">The sequence shown here is derived from an EMBL/GenBank/DDBJ whole genome shotgun (WGS) entry which is preliminary data.</text>
</comment>
<dbReference type="PANTHER" id="PTHR30024:SF47">
    <property type="entry name" value="TAURINE-BINDING PERIPLASMIC PROTEIN"/>
    <property type="match status" value="1"/>
</dbReference>
<reference evidence="5 6" key="1">
    <citation type="journal article" date="2015" name="Nature">
        <title>rRNA introns, odd ribosomes, and small enigmatic genomes across a large radiation of phyla.</title>
        <authorList>
            <person name="Brown C.T."/>
            <person name="Hug L.A."/>
            <person name="Thomas B.C."/>
            <person name="Sharon I."/>
            <person name="Castelle C.J."/>
            <person name="Singh A."/>
            <person name="Wilkins M.J."/>
            <person name="Williams K.H."/>
            <person name="Banfield J.F."/>
        </authorList>
    </citation>
    <scope>NUCLEOTIDE SEQUENCE [LARGE SCALE GENOMIC DNA]</scope>
</reference>
<name>A0A0G1IBS2_9BACT</name>
<sequence>MRYKLFYILLSVAVVALAGFYYFSANKIETVKMSFADAENLKFLLAVLQDKGIAEKHGLKLDVAFAPPFEAERRLIEKVDGVEVGSINPLSIVIANQTKNTKLRAFASTYQTNQALVVRAKSTFYRFEDLKGARIAMHPKGSASYTMHALGMKTLGLDLDRDFKLVFGSFPQNEERLAKGEVEAAFLNVVATARFLATGNYREIINLSDEWGSMTGSSVIPFVDLAAHADWISQNPKNVERLREAISDAAIFIRKNPQLIEEYKQILGLQRPEEINLMKERLPAIFPLTWLPEAHDALVKKAFELKLIQEFPRENIFIE</sequence>
<proteinExistence type="inferred from homology"/>
<dbReference type="GO" id="GO:0042597">
    <property type="term" value="C:periplasmic space"/>
    <property type="evidence" value="ECO:0007669"/>
    <property type="project" value="UniProtKB-SubCell"/>
</dbReference>
<feature type="transmembrane region" description="Helical" evidence="4">
    <location>
        <begin position="6"/>
        <end position="23"/>
    </location>
</feature>
<protein>
    <submittedName>
        <fullName evidence="5">Immunogenic protein</fullName>
    </submittedName>
</protein>
<evidence type="ECO:0000256" key="3">
    <source>
        <dbReference type="ARBA" id="ARBA00022729"/>
    </source>
</evidence>
<evidence type="ECO:0000256" key="2">
    <source>
        <dbReference type="ARBA" id="ARBA00010742"/>
    </source>
</evidence>
<dbReference type="Proteomes" id="UP000033977">
    <property type="component" value="Unassembled WGS sequence"/>
</dbReference>
<evidence type="ECO:0000313" key="5">
    <source>
        <dbReference type="EMBL" id="KKT56866.1"/>
    </source>
</evidence>
<keyword evidence="3" id="KW-0732">Signal</keyword>
<keyword evidence="4" id="KW-0472">Membrane</keyword>
<evidence type="ECO:0000256" key="1">
    <source>
        <dbReference type="ARBA" id="ARBA00004418"/>
    </source>
</evidence>
<dbReference type="PANTHER" id="PTHR30024">
    <property type="entry name" value="ALIPHATIC SULFONATES-BINDING PROTEIN-RELATED"/>
    <property type="match status" value="1"/>
</dbReference>
<dbReference type="EMBL" id="LCIN01000012">
    <property type="protein sequence ID" value="KKT56866.1"/>
    <property type="molecule type" value="Genomic_DNA"/>
</dbReference>
<dbReference type="SUPFAM" id="SSF53850">
    <property type="entry name" value="Periplasmic binding protein-like II"/>
    <property type="match status" value="1"/>
</dbReference>
<evidence type="ECO:0000313" key="6">
    <source>
        <dbReference type="Proteomes" id="UP000033977"/>
    </source>
</evidence>
<dbReference type="Gene3D" id="3.40.190.10">
    <property type="entry name" value="Periplasmic binding protein-like II"/>
    <property type="match status" value="2"/>
</dbReference>
<dbReference type="AlphaFoldDB" id="A0A0G1IBS2"/>
<accession>A0A0G1IBS2</accession>
<dbReference type="Pfam" id="PF12974">
    <property type="entry name" value="Phosphonate-bd"/>
    <property type="match status" value="1"/>
</dbReference>
<gene>
    <name evidence="5" type="ORF">UW49_C0012G0002</name>
</gene>
<comment type="subcellular location">
    <subcellularLocation>
        <location evidence="1">Periplasm</location>
    </subcellularLocation>
</comment>
<evidence type="ECO:0000256" key="4">
    <source>
        <dbReference type="SAM" id="Phobius"/>
    </source>
</evidence>
<organism evidence="5 6">
    <name type="scientific">Candidatus Giovannonibacteria bacterium GW2011_GWB1_44_23</name>
    <dbReference type="NCBI Taxonomy" id="1618652"/>
    <lineage>
        <taxon>Bacteria</taxon>
        <taxon>Candidatus Giovannoniibacteriota</taxon>
    </lineage>
</organism>
<keyword evidence="4" id="KW-0812">Transmembrane</keyword>
<comment type="similarity">
    <text evidence="2">Belongs to the bacterial solute-binding protein SsuA/TauA family.</text>
</comment>
<keyword evidence="4" id="KW-1133">Transmembrane helix</keyword>